<evidence type="ECO:0000313" key="2">
    <source>
        <dbReference type="EMBL" id="KDO55956.1"/>
    </source>
</evidence>
<protein>
    <recommendedName>
        <fullName evidence="1">DUF1308 domain-containing protein</fullName>
    </recommendedName>
</protein>
<dbReference type="EMBL" id="KK784977">
    <property type="protein sequence ID" value="KDO55956.1"/>
    <property type="molecule type" value="Genomic_DNA"/>
</dbReference>
<dbReference type="Pfam" id="PF07000">
    <property type="entry name" value="DUF1308"/>
    <property type="match status" value="1"/>
</dbReference>
<evidence type="ECO:0000259" key="1">
    <source>
        <dbReference type="Pfam" id="PF07000"/>
    </source>
</evidence>
<dbReference type="PANTHER" id="PTHR13379:SF0">
    <property type="entry name" value="UPF0415 PROTEIN C7ORF25"/>
    <property type="match status" value="1"/>
</dbReference>
<proteinExistence type="predicted"/>
<organism evidence="2 3">
    <name type="scientific">Citrus sinensis</name>
    <name type="common">Sweet orange</name>
    <name type="synonym">Citrus aurantium var. sinensis</name>
    <dbReference type="NCBI Taxonomy" id="2711"/>
    <lineage>
        <taxon>Eukaryota</taxon>
        <taxon>Viridiplantae</taxon>
        <taxon>Streptophyta</taxon>
        <taxon>Embryophyta</taxon>
        <taxon>Tracheophyta</taxon>
        <taxon>Spermatophyta</taxon>
        <taxon>Magnoliopsida</taxon>
        <taxon>eudicotyledons</taxon>
        <taxon>Gunneridae</taxon>
        <taxon>Pentapetalae</taxon>
        <taxon>rosids</taxon>
        <taxon>malvids</taxon>
        <taxon>Sapindales</taxon>
        <taxon>Rutaceae</taxon>
        <taxon>Aurantioideae</taxon>
        <taxon>Citrus</taxon>
    </lineage>
</organism>
<dbReference type="EMBL" id="KK784977">
    <property type="protein sequence ID" value="KDO55957.1"/>
    <property type="molecule type" value="Genomic_DNA"/>
</dbReference>
<name>A0A067EYB6_CITSI</name>
<dbReference type="PaxDb" id="2711-XP_006478143.1"/>
<keyword evidence="3" id="KW-1185">Reference proteome</keyword>
<reference evidence="2 3" key="1">
    <citation type="submission" date="2014-04" db="EMBL/GenBank/DDBJ databases">
        <authorList>
            <consortium name="International Citrus Genome Consortium"/>
            <person name="Gmitter F."/>
            <person name="Chen C."/>
            <person name="Farmerie W."/>
            <person name="Harkins T."/>
            <person name="Desany B."/>
            <person name="Mohiuddin M."/>
            <person name="Kodira C."/>
            <person name="Borodovsky M."/>
            <person name="Lomsadze A."/>
            <person name="Burns P."/>
            <person name="Jenkins J."/>
            <person name="Prochnik S."/>
            <person name="Shu S."/>
            <person name="Chapman J."/>
            <person name="Pitluck S."/>
            <person name="Schmutz J."/>
            <person name="Rokhsar D."/>
        </authorList>
    </citation>
    <scope>NUCLEOTIDE SEQUENCE</scope>
</reference>
<feature type="domain" description="DUF1308" evidence="1">
    <location>
        <begin position="271"/>
        <end position="437"/>
    </location>
</feature>
<dbReference type="eggNOG" id="KOG4529">
    <property type="taxonomic scope" value="Eukaryota"/>
</dbReference>
<dbReference type="SMR" id="A0A067EYB6"/>
<gene>
    <name evidence="2" type="ORF">CISIN_1g013647mg</name>
</gene>
<dbReference type="InterPro" id="IPR010733">
    <property type="entry name" value="DUF1308"/>
</dbReference>
<dbReference type="PANTHER" id="PTHR13379">
    <property type="entry name" value="UNCHARACTERIZED DUF1308"/>
    <property type="match status" value="1"/>
</dbReference>
<sequence>MEEIEALKQRCKGVIKRIEKLPSSTKIPESCKKTLFKLANSELNYLSRLSSPIPVSSNIGHLESVVYILQQPFITGVSRVCKSIKNGFKSVHVDIICTLYKTPLWIIVSDRNPRYVSWDGSDKGKGLKLRVEEVLAAAVSSPSLKPCSVVLFFSNGVGEFVNDRLISEYGAAEFNLSDFEFFEEVEDGWVNVLSRLFRDACMLEIKLNFCGSAASSSECGVKRSIGDVPGFTLQEKNKKVSLGGAFGSLLSQMKFCCEVELDHLLNEGNLINFDTTALIALVSGISNGCAEKFLATPDIELRQRFKGNTQFVIAQALSEIQTPIDKELGGVIAGKKGIICESVLSEFKELVSMCGGPNEKLRADELLKCLMVVHDSPSVRMVGLPTTRKLALKNKVVFGTGDHWRASTLTANMAFVRAVSQTGMSLCTIEHRPRALTGD</sequence>
<accession>A0A067EYB6</accession>
<dbReference type="Proteomes" id="UP000027120">
    <property type="component" value="Unassembled WGS sequence"/>
</dbReference>
<evidence type="ECO:0000313" key="3">
    <source>
        <dbReference type="Proteomes" id="UP000027120"/>
    </source>
</evidence>
<dbReference type="STRING" id="2711.A0A067EYB6"/>
<dbReference type="AlphaFoldDB" id="A0A067EYB6"/>